<proteinExistence type="predicted"/>
<dbReference type="Proteomes" id="UP000000748">
    <property type="component" value="Chromosome"/>
</dbReference>
<gene>
    <name evidence="1" type="ordered locus">ECED1_3304</name>
</gene>
<protein>
    <recommendedName>
        <fullName evidence="3">Transposase</fullName>
    </recommendedName>
</protein>
<accession>B7MZ01</accession>
<reference evidence="2" key="1">
    <citation type="journal article" date="2009" name="PLoS Genet.">
        <title>Organised genome dynamics in the Escherichia coli species results in highly diverse adaptive paths.</title>
        <authorList>
            <person name="Touchon M."/>
            <person name="Hoede C."/>
            <person name="Tenaillon O."/>
            <person name="Barbe V."/>
            <person name="Baeriswyl S."/>
            <person name="Bidet P."/>
            <person name="Bingen E."/>
            <person name="Bonacorsi S."/>
            <person name="Bouchier C."/>
            <person name="Bouvet O."/>
            <person name="Calteau A."/>
            <person name="Chiapello H."/>
            <person name="Clermont O."/>
            <person name="Cruveiller S."/>
            <person name="Danchin A."/>
            <person name="Diard M."/>
            <person name="Dossat C."/>
            <person name="Karoui M.E."/>
            <person name="Frapy E."/>
            <person name="Garry L."/>
            <person name="Ghigo J.M."/>
            <person name="Gilles A.M."/>
            <person name="Johnson J."/>
            <person name="Le Bouguenec C."/>
            <person name="Lescat M."/>
            <person name="Mangenot S."/>
            <person name="Martinez-Jehanne V."/>
            <person name="Matic I."/>
            <person name="Nassif X."/>
            <person name="Oztas S."/>
            <person name="Petit M.A."/>
            <person name="Pichon C."/>
            <person name="Rouy Z."/>
            <person name="Ruf C.S."/>
            <person name="Schneider D."/>
            <person name="Tourret J."/>
            <person name="Vacherie B."/>
            <person name="Vallenet D."/>
            <person name="Medigue C."/>
            <person name="Rocha E.P.C."/>
            <person name="Denamur E."/>
        </authorList>
    </citation>
    <scope>NUCLEOTIDE SEQUENCE [LARGE SCALE GENOMIC DNA]</scope>
    <source>
        <strain evidence="2">ED1a</strain>
    </source>
</reference>
<dbReference type="EMBL" id="CU928162">
    <property type="protein sequence ID" value="CAR09318.1"/>
    <property type="molecule type" value="Genomic_DNA"/>
</dbReference>
<dbReference type="KEGG" id="ecq:ECED1_3304"/>
<evidence type="ECO:0008006" key="3">
    <source>
        <dbReference type="Google" id="ProtNLM"/>
    </source>
</evidence>
<evidence type="ECO:0000313" key="2">
    <source>
        <dbReference type="Proteomes" id="UP000000748"/>
    </source>
</evidence>
<evidence type="ECO:0000313" key="1">
    <source>
        <dbReference type="EMBL" id="CAR09318.1"/>
    </source>
</evidence>
<dbReference type="AlphaFoldDB" id="B7MZ01"/>
<sequence>MRWLHVSHLRYELRDFRSLITDLVEIANAKLRWLTECKFTFWPYPLIFQQTSILS</sequence>
<dbReference type="HOGENOM" id="CLU_3024874_0_0_6"/>
<organism evidence="1 2">
    <name type="scientific">Escherichia coli O81 (strain ED1a)</name>
    <dbReference type="NCBI Taxonomy" id="585397"/>
    <lineage>
        <taxon>Bacteria</taxon>
        <taxon>Pseudomonadati</taxon>
        <taxon>Pseudomonadota</taxon>
        <taxon>Gammaproteobacteria</taxon>
        <taxon>Enterobacterales</taxon>
        <taxon>Enterobacteriaceae</taxon>
        <taxon>Escherichia</taxon>
    </lineage>
</organism>
<name>B7MZ01_ECO81</name>